<accession>A0A0A9PEF2</accession>
<evidence type="ECO:0000256" key="3">
    <source>
        <dbReference type="PROSITE-ProRule" id="PRU01191"/>
    </source>
</evidence>
<dbReference type="PROSITE" id="PS50985">
    <property type="entry name" value="GRAS"/>
    <property type="match status" value="1"/>
</dbReference>
<sequence length="55" mass="6148">MAMAGFVPSPFNSNVIDGIRSLLKSYCDKYKFEKVHDGLHFGWGNKALVVSSAWQ</sequence>
<name>A0A0A9PEF2_ARUDO</name>
<proteinExistence type="inferred from homology"/>
<dbReference type="AlphaFoldDB" id="A0A0A9PEF2"/>
<reference evidence="4" key="2">
    <citation type="journal article" date="2015" name="Data Brief">
        <title>Shoot transcriptome of the giant reed, Arundo donax.</title>
        <authorList>
            <person name="Barrero R.A."/>
            <person name="Guerrero F.D."/>
            <person name="Moolhuijzen P."/>
            <person name="Goolsby J.A."/>
            <person name="Tidwell J."/>
            <person name="Bellgard S.E."/>
            <person name="Bellgard M.I."/>
        </authorList>
    </citation>
    <scope>NUCLEOTIDE SEQUENCE</scope>
    <source>
        <tissue evidence="4">Shoot tissue taken approximately 20 cm above the soil surface</tissue>
    </source>
</reference>
<organism evidence="4">
    <name type="scientific">Arundo donax</name>
    <name type="common">Giant reed</name>
    <name type="synonym">Donax arundinaceus</name>
    <dbReference type="NCBI Taxonomy" id="35708"/>
    <lineage>
        <taxon>Eukaryota</taxon>
        <taxon>Viridiplantae</taxon>
        <taxon>Streptophyta</taxon>
        <taxon>Embryophyta</taxon>
        <taxon>Tracheophyta</taxon>
        <taxon>Spermatophyta</taxon>
        <taxon>Magnoliopsida</taxon>
        <taxon>Liliopsida</taxon>
        <taxon>Poales</taxon>
        <taxon>Poaceae</taxon>
        <taxon>PACMAD clade</taxon>
        <taxon>Arundinoideae</taxon>
        <taxon>Arundineae</taxon>
        <taxon>Arundo</taxon>
    </lineage>
</organism>
<comment type="caution">
    <text evidence="3">Lacks conserved residue(s) required for the propagation of feature annotation.</text>
</comment>
<comment type="similarity">
    <text evidence="3">Belongs to the GRAS family.</text>
</comment>
<evidence type="ECO:0000256" key="2">
    <source>
        <dbReference type="ARBA" id="ARBA00023163"/>
    </source>
</evidence>
<keyword evidence="2" id="KW-0804">Transcription</keyword>
<protein>
    <submittedName>
        <fullName evidence="4">GRAS49</fullName>
    </submittedName>
</protein>
<reference evidence="4" key="1">
    <citation type="submission" date="2014-09" db="EMBL/GenBank/DDBJ databases">
        <authorList>
            <person name="Magalhaes I.L.F."/>
            <person name="Oliveira U."/>
            <person name="Santos F.R."/>
            <person name="Vidigal T.H.D.A."/>
            <person name="Brescovit A.D."/>
            <person name="Santos A.J."/>
        </authorList>
    </citation>
    <scope>NUCLEOTIDE SEQUENCE</scope>
    <source>
        <tissue evidence="4">Shoot tissue taken approximately 20 cm above the soil surface</tissue>
    </source>
</reference>
<evidence type="ECO:0000313" key="4">
    <source>
        <dbReference type="EMBL" id="JAD81071.1"/>
    </source>
</evidence>
<dbReference type="InterPro" id="IPR005202">
    <property type="entry name" value="TF_GRAS"/>
</dbReference>
<dbReference type="Pfam" id="PF03514">
    <property type="entry name" value="GRAS"/>
    <property type="match status" value="1"/>
</dbReference>
<feature type="region of interest" description="SAW" evidence="3">
    <location>
        <begin position="1"/>
        <end position="55"/>
    </location>
</feature>
<dbReference type="EMBL" id="GBRH01216824">
    <property type="protein sequence ID" value="JAD81071.1"/>
    <property type="molecule type" value="Transcribed_RNA"/>
</dbReference>
<keyword evidence="1" id="KW-0805">Transcription regulation</keyword>
<evidence type="ECO:0000256" key="1">
    <source>
        <dbReference type="ARBA" id="ARBA00023015"/>
    </source>
</evidence>